<feature type="chain" id="PRO_5043753780" description="Protein takeout-like" evidence="4">
    <location>
        <begin position="17"/>
        <end position="247"/>
    </location>
</feature>
<dbReference type="Proteomes" id="UP001075354">
    <property type="component" value="Chromosome 2"/>
</dbReference>
<dbReference type="EMBL" id="JAPTSV010000002">
    <property type="protein sequence ID" value="KAJ1530243.1"/>
    <property type="molecule type" value="Genomic_DNA"/>
</dbReference>
<dbReference type="FunFam" id="3.15.10.30:FF:000001">
    <property type="entry name" value="Takeout-like protein 1"/>
    <property type="match status" value="1"/>
</dbReference>
<feature type="signal peptide" evidence="4">
    <location>
        <begin position="1"/>
        <end position="16"/>
    </location>
</feature>
<keyword evidence="1 4" id="KW-0732">Signal</keyword>
<name>A0AAV7XUL2_9NEOP</name>
<organism evidence="5 6">
    <name type="scientific">Megalurothrips usitatus</name>
    <name type="common">bean blossom thrips</name>
    <dbReference type="NCBI Taxonomy" id="439358"/>
    <lineage>
        <taxon>Eukaryota</taxon>
        <taxon>Metazoa</taxon>
        <taxon>Ecdysozoa</taxon>
        <taxon>Arthropoda</taxon>
        <taxon>Hexapoda</taxon>
        <taxon>Insecta</taxon>
        <taxon>Pterygota</taxon>
        <taxon>Neoptera</taxon>
        <taxon>Paraneoptera</taxon>
        <taxon>Thysanoptera</taxon>
        <taxon>Terebrantia</taxon>
        <taxon>Thripoidea</taxon>
        <taxon>Thripidae</taxon>
        <taxon>Megalurothrips</taxon>
    </lineage>
</organism>
<dbReference type="SMART" id="SM00700">
    <property type="entry name" value="JHBP"/>
    <property type="match status" value="1"/>
</dbReference>
<keyword evidence="6" id="KW-1185">Reference proteome</keyword>
<gene>
    <name evidence="5" type="ORF">ONE63_005166</name>
</gene>
<evidence type="ECO:0000313" key="5">
    <source>
        <dbReference type="EMBL" id="KAJ1530243.1"/>
    </source>
</evidence>
<evidence type="ECO:0000256" key="1">
    <source>
        <dbReference type="ARBA" id="ARBA00022729"/>
    </source>
</evidence>
<evidence type="ECO:0000313" key="6">
    <source>
        <dbReference type="Proteomes" id="UP001075354"/>
    </source>
</evidence>
<accession>A0AAV7XUL2</accession>
<dbReference type="Pfam" id="PF06585">
    <property type="entry name" value="JHBP"/>
    <property type="match status" value="1"/>
</dbReference>
<dbReference type="AlphaFoldDB" id="A0AAV7XUL2"/>
<dbReference type="InterPro" id="IPR038606">
    <property type="entry name" value="To_sf"/>
</dbReference>
<dbReference type="Gene3D" id="3.15.10.30">
    <property type="entry name" value="Haemolymph juvenile hormone binding protein"/>
    <property type="match status" value="1"/>
</dbReference>
<comment type="caution">
    <text evidence="5">The sequence shown here is derived from an EMBL/GenBank/DDBJ whole genome shotgun (WGS) entry which is preliminary data.</text>
</comment>
<evidence type="ECO:0000256" key="4">
    <source>
        <dbReference type="SAM" id="SignalP"/>
    </source>
</evidence>
<protein>
    <recommendedName>
        <fullName evidence="7">Protein takeout-like</fullName>
    </recommendedName>
</protein>
<dbReference type="PANTHER" id="PTHR11008:SF41">
    <property type="entry name" value="RE70318P"/>
    <property type="match status" value="1"/>
</dbReference>
<dbReference type="GO" id="GO:0007623">
    <property type="term" value="P:circadian rhythm"/>
    <property type="evidence" value="ECO:0007669"/>
    <property type="project" value="UniProtKB-ARBA"/>
</dbReference>
<keyword evidence="2" id="KW-0090">Biological rhythms</keyword>
<sequence length="247" mass="27437">MRVLLVLCLSLAAAVAAPKSLPRQWMKCPKDGPKVDECLREAVLVAVKDLAENGAKEFGVFPIDPLFMSTLDIEQGSGPVAIDLRFKDVNFYGLKGAQLRSVKADVSNFRYKVSVLFPAGVSLKGNYKINGKVLVLPIRGEGKCDLQIENSTVEVDIIGKPVTKDGLVYAEVKDFKFVFETTRLRLQFENLFNGNKELSAQMNIFLNENWSEILQELKPAIQDAFGAAFLVISNRIFGKVPYDTLFL</sequence>
<evidence type="ECO:0000256" key="2">
    <source>
        <dbReference type="ARBA" id="ARBA00023108"/>
    </source>
</evidence>
<dbReference type="PANTHER" id="PTHR11008">
    <property type="entry name" value="PROTEIN TAKEOUT-LIKE PROTEIN"/>
    <property type="match status" value="1"/>
</dbReference>
<proteinExistence type="inferred from homology"/>
<comment type="similarity">
    <text evidence="3">Belongs to the TO family.</text>
</comment>
<dbReference type="InterPro" id="IPR010562">
    <property type="entry name" value="Haemolymph_juvenile_hormone-bd"/>
</dbReference>
<evidence type="ECO:0008006" key="7">
    <source>
        <dbReference type="Google" id="ProtNLM"/>
    </source>
</evidence>
<evidence type="ECO:0000256" key="3">
    <source>
        <dbReference type="ARBA" id="ARBA00060902"/>
    </source>
</evidence>
<reference evidence="5" key="1">
    <citation type="submission" date="2022-12" db="EMBL/GenBank/DDBJ databases">
        <title>Chromosome-level genome assembly of the bean flower thrips Megalurothrips usitatus.</title>
        <authorList>
            <person name="Ma L."/>
            <person name="Liu Q."/>
            <person name="Li H."/>
            <person name="Cai W."/>
        </authorList>
    </citation>
    <scope>NUCLEOTIDE SEQUENCE</scope>
    <source>
        <strain evidence="5">Cailab_2022a</strain>
    </source>
</reference>
<dbReference type="GO" id="GO:0005615">
    <property type="term" value="C:extracellular space"/>
    <property type="evidence" value="ECO:0007669"/>
    <property type="project" value="TreeGrafter"/>
</dbReference>